<comment type="caution">
    <text evidence="3">The sequence shown here is derived from an EMBL/GenBank/DDBJ whole genome shotgun (WGS) entry which is preliminary data.</text>
</comment>
<evidence type="ECO:0000313" key="3">
    <source>
        <dbReference type="EMBL" id="GAA2680923.1"/>
    </source>
</evidence>
<proteinExistence type="predicted"/>
<dbReference type="InterPro" id="IPR029068">
    <property type="entry name" value="Glyas_Bleomycin-R_OHBP_Dase"/>
</dbReference>
<accession>A0ABN3SM76</accession>
<sequence>MDLKLASCTLTVHDVDEALGFYRDVLGFAVREDVEFEGMRWASVGPPSQPGMQIFLRPPGADPGVSPVDRQAIEDLVAKGLLSRLIFQTDNCDATFEYLEAADAEVMQEPITRPDGVRDCACLDPSGTMLRFTQPRQRVQPLGSRQAHAATDHPAT</sequence>
<dbReference type="InterPro" id="IPR004360">
    <property type="entry name" value="Glyas_Fos-R_dOase_dom"/>
</dbReference>
<dbReference type="SUPFAM" id="SSF54593">
    <property type="entry name" value="Glyoxalase/Bleomycin resistance protein/Dihydroxybiphenyl dioxygenase"/>
    <property type="match status" value="1"/>
</dbReference>
<evidence type="ECO:0000259" key="2">
    <source>
        <dbReference type="PROSITE" id="PS51819"/>
    </source>
</evidence>
<keyword evidence="4" id="KW-1185">Reference proteome</keyword>
<name>A0ABN3SM76_9ACTN</name>
<reference evidence="3 4" key="1">
    <citation type="journal article" date="2019" name="Int. J. Syst. Evol. Microbiol.">
        <title>The Global Catalogue of Microorganisms (GCM) 10K type strain sequencing project: providing services to taxonomists for standard genome sequencing and annotation.</title>
        <authorList>
            <consortium name="The Broad Institute Genomics Platform"/>
            <consortium name="The Broad Institute Genome Sequencing Center for Infectious Disease"/>
            <person name="Wu L."/>
            <person name="Ma J."/>
        </authorList>
    </citation>
    <scope>NUCLEOTIDE SEQUENCE [LARGE SCALE GENOMIC DNA]</scope>
    <source>
        <strain evidence="3 4">JCM 6835</strain>
    </source>
</reference>
<evidence type="ECO:0000256" key="1">
    <source>
        <dbReference type="SAM" id="MobiDB-lite"/>
    </source>
</evidence>
<organism evidence="3 4">
    <name type="scientific">Nonomuraea recticatena</name>
    <dbReference type="NCBI Taxonomy" id="46178"/>
    <lineage>
        <taxon>Bacteria</taxon>
        <taxon>Bacillati</taxon>
        <taxon>Actinomycetota</taxon>
        <taxon>Actinomycetes</taxon>
        <taxon>Streptosporangiales</taxon>
        <taxon>Streptosporangiaceae</taxon>
        <taxon>Nonomuraea</taxon>
    </lineage>
</organism>
<dbReference type="Proteomes" id="UP001501666">
    <property type="component" value="Unassembled WGS sequence"/>
</dbReference>
<dbReference type="PANTHER" id="PTHR36437:SF2">
    <property type="entry name" value="GLYOXALASE_BLEOMYCIN RESISTANCE PROTEIN_DIOXYGENASE"/>
    <property type="match status" value="1"/>
</dbReference>
<feature type="domain" description="VOC" evidence="2">
    <location>
        <begin position="4"/>
        <end position="135"/>
    </location>
</feature>
<dbReference type="RefSeq" id="WP_346151786.1">
    <property type="nucleotide sequence ID" value="NZ_BAAATE010000021.1"/>
</dbReference>
<dbReference type="Pfam" id="PF00903">
    <property type="entry name" value="Glyoxalase"/>
    <property type="match status" value="1"/>
</dbReference>
<evidence type="ECO:0000313" key="4">
    <source>
        <dbReference type="Proteomes" id="UP001501666"/>
    </source>
</evidence>
<dbReference type="Gene3D" id="3.10.180.10">
    <property type="entry name" value="2,3-Dihydroxybiphenyl 1,2-Dioxygenase, domain 1"/>
    <property type="match status" value="1"/>
</dbReference>
<protein>
    <submittedName>
        <fullName evidence="3">VOC family protein</fullName>
    </submittedName>
</protein>
<dbReference type="EMBL" id="BAAATE010000021">
    <property type="protein sequence ID" value="GAA2680923.1"/>
    <property type="molecule type" value="Genomic_DNA"/>
</dbReference>
<dbReference type="PROSITE" id="PS51819">
    <property type="entry name" value="VOC"/>
    <property type="match status" value="1"/>
</dbReference>
<feature type="region of interest" description="Disordered" evidence="1">
    <location>
        <begin position="137"/>
        <end position="156"/>
    </location>
</feature>
<dbReference type="InterPro" id="IPR037523">
    <property type="entry name" value="VOC_core"/>
</dbReference>
<dbReference type="PANTHER" id="PTHR36437">
    <property type="entry name" value="GLYOXALASE/BLEOMYCIN RESISTANCE PROTEIN/DIOXYGENASE"/>
    <property type="match status" value="1"/>
</dbReference>
<gene>
    <name evidence="3" type="ORF">GCM10010412_065450</name>
</gene>